<name>A0A5C7FRP0_9BACT</name>
<reference evidence="3 4" key="1">
    <citation type="submission" date="2019-08" db="EMBL/GenBank/DDBJ databases">
        <title>Lewinella sp. strain SSH13 Genome sequencing and assembly.</title>
        <authorList>
            <person name="Kim I."/>
        </authorList>
    </citation>
    <scope>NUCLEOTIDE SEQUENCE [LARGE SCALE GENOMIC DNA]</scope>
    <source>
        <strain evidence="3 4">SSH13</strain>
    </source>
</reference>
<accession>A0A5C7FRP0</accession>
<dbReference type="AlphaFoldDB" id="A0A5C7FRP0"/>
<dbReference type="InterPro" id="IPR021533">
    <property type="entry name" value="PepSY-like"/>
</dbReference>
<dbReference type="OrthoDB" id="1121502at2"/>
<dbReference type="Pfam" id="PF11396">
    <property type="entry name" value="PepSY_like"/>
    <property type="match status" value="1"/>
</dbReference>
<proteinExistence type="predicted"/>
<dbReference type="SUPFAM" id="SSF160574">
    <property type="entry name" value="BT0923-like"/>
    <property type="match status" value="1"/>
</dbReference>
<dbReference type="Gene3D" id="3.10.450.360">
    <property type="match status" value="1"/>
</dbReference>
<protein>
    <recommendedName>
        <fullName evidence="2">Putative beta-lactamase-inhibitor-like PepSY-like domain-containing protein</fullName>
    </recommendedName>
</protein>
<keyword evidence="1" id="KW-0732">Signal</keyword>
<comment type="caution">
    <text evidence="3">The sequence shown here is derived from an EMBL/GenBank/DDBJ whole genome shotgun (WGS) entry which is preliminary data.</text>
</comment>
<gene>
    <name evidence="3" type="ORF">FUA23_16075</name>
</gene>
<feature type="signal peptide" evidence="1">
    <location>
        <begin position="1"/>
        <end position="21"/>
    </location>
</feature>
<dbReference type="EMBL" id="VOXD01000026">
    <property type="protein sequence ID" value="TXF88157.1"/>
    <property type="molecule type" value="Genomic_DNA"/>
</dbReference>
<feature type="domain" description="Putative beta-lactamase-inhibitor-like PepSY-like" evidence="2">
    <location>
        <begin position="55"/>
        <end position="144"/>
    </location>
</feature>
<evidence type="ECO:0000313" key="3">
    <source>
        <dbReference type="EMBL" id="TXF88157.1"/>
    </source>
</evidence>
<sequence length="149" mass="16911">MNKQFFAFVAFTILFACNAYGQSTSYGEVPSVVKNHFSSNHPQSVDVEWKREGEFYRVEFETGTDADYKIWYDSGSNVVRKEAEILPSELPRAIVNTINAQFEGYTIDDVDMITTPQGTTYEVELEALLKKDWEVVFSADGKVLAKVKD</sequence>
<evidence type="ECO:0000259" key="2">
    <source>
        <dbReference type="Pfam" id="PF11396"/>
    </source>
</evidence>
<evidence type="ECO:0000256" key="1">
    <source>
        <dbReference type="SAM" id="SignalP"/>
    </source>
</evidence>
<keyword evidence="4" id="KW-1185">Reference proteome</keyword>
<dbReference type="RefSeq" id="WP_147931783.1">
    <property type="nucleotide sequence ID" value="NZ_VOXD01000026.1"/>
</dbReference>
<feature type="chain" id="PRO_5023048762" description="Putative beta-lactamase-inhibitor-like PepSY-like domain-containing protein" evidence="1">
    <location>
        <begin position="22"/>
        <end position="149"/>
    </location>
</feature>
<organism evidence="3 4">
    <name type="scientific">Neolewinella aurantiaca</name>
    <dbReference type="NCBI Taxonomy" id="2602767"/>
    <lineage>
        <taxon>Bacteria</taxon>
        <taxon>Pseudomonadati</taxon>
        <taxon>Bacteroidota</taxon>
        <taxon>Saprospiria</taxon>
        <taxon>Saprospirales</taxon>
        <taxon>Lewinellaceae</taxon>
        <taxon>Neolewinella</taxon>
    </lineage>
</organism>
<dbReference type="PROSITE" id="PS51257">
    <property type="entry name" value="PROKAR_LIPOPROTEIN"/>
    <property type="match status" value="1"/>
</dbReference>
<dbReference type="Proteomes" id="UP000321907">
    <property type="component" value="Unassembled WGS sequence"/>
</dbReference>
<evidence type="ECO:0000313" key="4">
    <source>
        <dbReference type="Proteomes" id="UP000321907"/>
    </source>
</evidence>